<dbReference type="GO" id="GO:0004326">
    <property type="term" value="F:tetrahydrofolylpolyglutamate synthase activity"/>
    <property type="evidence" value="ECO:0007669"/>
    <property type="project" value="UniProtKB-EC"/>
</dbReference>
<dbReference type="Pfam" id="PF08245">
    <property type="entry name" value="Mur_ligase_M"/>
    <property type="match status" value="1"/>
</dbReference>
<dbReference type="InterPro" id="IPR036565">
    <property type="entry name" value="Mur-like_cat_sf"/>
</dbReference>
<evidence type="ECO:0000256" key="13">
    <source>
        <dbReference type="ARBA" id="ARBA00022842"/>
    </source>
</evidence>
<dbReference type="InterPro" id="IPR018109">
    <property type="entry name" value="Folylpolyglutamate_synth_CS"/>
</dbReference>
<sequence length="477" mass="52709">MSERQGSERQDSEHEDSERQGNERQGELRTAAEAVEWITGLAPTIGIRPGLERMELLMEKLNNPQRRLKFIHVAGTNGKGSVCSYLESVLRHNGYDVGMFTSPYITSYANRFMYNGEDIADETLLALANRLKPLAEEVAGTEWGPPTMFEITTAIAILYYATVAFPDYVVWETGLGGRLDVTNIVVPLISVITNVGHDHMDILGSTLEEIAAEKAGIIKSGVPVVSAASQPEVVEVIRKTAAAKKATLYLLGEQFSYERLFASEQGQSFSFEGTFRQYDSLDISLVGSHQVTNAATAVMTLDVLRQFYATMVDEETLSEALANTRWPGRLEMAGTNPRILLDGAHNPEGMAALADALEDVYSFDTLNVMVAMMPNKNHDQSLKHILPMANSLIVTEPDFHRKMKAEDLAELAEKLRSELGGPRNIVVEPDWKKALDLLGEMAEQGGERTLSVVTGTLYLIADVRSWLLHQTKSDKGW</sequence>
<evidence type="ECO:0000256" key="12">
    <source>
        <dbReference type="ARBA" id="ARBA00022840"/>
    </source>
</evidence>
<evidence type="ECO:0000256" key="14">
    <source>
        <dbReference type="ARBA" id="ARBA00022909"/>
    </source>
</evidence>
<accession>A0A4S4C772</accession>
<evidence type="ECO:0000313" key="21">
    <source>
        <dbReference type="EMBL" id="THF83789.1"/>
    </source>
</evidence>
<dbReference type="NCBIfam" id="TIGR01499">
    <property type="entry name" value="folC"/>
    <property type="match status" value="1"/>
</dbReference>
<evidence type="ECO:0000256" key="7">
    <source>
        <dbReference type="ARBA" id="ARBA00013025"/>
    </source>
</evidence>
<keyword evidence="22" id="KW-1185">Reference proteome</keyword>
<dbReference type="GO" id="GO:0046656">
    <property type="term" value="P:folic acid biosynthetic process"/>
    <property type="evidence" value="ECO:0007669"/>
    <property type="project" value="UniProtKB-KW"/>
</dbReference>
<dbReference type="PIRSF" id="PIRSF001563">
    <property type="entry name" value="Folylpolyglu_synth"/>
    <property type="match status" value="1"/>
</dbReference>
<protein>
    <recommendedName>
        <fullName evidence="8">Dihydrofolate synthase/folylpolyglutamate synthase</fullName>
        <ecNumber evidence="6">6.3.2.12</ecNumber>
        <ecNumber evidence="7">6.3.2.17</ecNumber>
    </recommendedName>
    <alternativeName>
        <fullName evidence="15">Tetrahydrofolylpolyglutamate synthase</fullName>
    </alternativeName>
</protein>
<comment type="pathway">
    <text evidence="2">Cofactor biosynthesis; tetrahydrofolate biosynthesis; 7,8-dihydrofolate from 2-amino-4-hydroxy-6-hydroxymethyl-7,8-dihydropteridine diphosphate and 4-aminobenzoate: step 2/2.</text>
</comment>
<evidence type="ECO:0000256" key="2">
    <source>
        <dbReference type="ARBA" id="ARBA00004799"/>
    </source>
</evidence>
<evidence type="ECO:0000259" key="19">
    <source>
        <dbReference type="Pfam" id="PF02875"/>
    </source>
</evidence>
<dbReference type="EC" id="6.3.2.17" evidence="7"/>
<dbReference type="PROSITE" id="PS01011">
    <property type="entry name" value="FOLYLPOLYGLU_SYNT_1"/>
    <property type="match status" value="1"/>
</dbReference>
<feature type="domain" description="Mur ligase C-terminal" evidence="19">
    <location>
        <begin position="328"/>
        <end position="445"/>
    </location>
</feature>
<comment type="pathway">
    <text evidence="3">Cofactor biosynthesis; tetrahydrofolylpolyglutamate biosynthesis.</text>
</comment>
<dbReference type="InterPro" id="IPR001645">
    <property type="entry name" value="Folylpolyglutamate_synth"/>
</dbReference>
<evidence type="ECO:0000313" key="22">
    <source>
        <dbReference type="Proteomes" id="UP000310636"/>
    </source>
</evidence>
<dbReference type="PANTHER" id="PTHR11136">
    <property type="entry name" value="FOLYLPOLYGLUTAMATE SYNTHASE-RELATED"/>
    <property type="match status" value="1"/>
</dbReference>
<comment type="catalytic activity">
    <reaction evidence="16">
        <text>(6S)-5,6,7,8-tetrahydrofolyl-(gamma-L-Glu)(n) + L-glutamate + ATP = (6S)-5,6,7,8-tetrahydrofolyl-(gamma-L-Glu)(n+1) + ADP + phosphate + H(+)</text>
        <dbReference type="Rhea" id="RHEA:10580"/>
        <dbReference type="Rhea" id="RHEA-COMP:14738"/>
        <dbReference type="Rhea" id="RHEA-COMP:14740"/>
        <dbReference type="ChEBI" id="CHEBI:15378"/>
        <dbReference type="ChEBI" id="CHEBI:29985"/>
        <dbReference type="ChEBI" id="CHEBI:30616"/>
        <dbReference type="ChEBI" id="CHEBI:43474"/>
        <dbReference type="ChEBI" id="CHEBI:141005"/>
        <dbReference type="ChEBI" id="CHEBI:456216"/>
        <dbReference type="EC" id="6.3.2.17"/>
    </reaction>
</comment>
<feature type="domain" description="Mur ligase central" evidence="20">
    <location>
        <begin position="73"/>
        <end position="300"/>
    </location>
</feature>
<dbReference type="Pfam" id="PF02875">
    <property type="entry name" value="Mur_ligase_C"/>
    <property type="match status" value="1"/>
</dbReference>
<dbReference type="GO" id="GO:0005737">
    <property type="term" value="C:cytoplasm"/>
    <property type="evidence" value="ECO:0007669"/>
    <property type="project" value="TreeGrafter"/>
</dbReference>
<dbReference type="FunFam" id="3.40.1190.10:FF:000004">
    <property type="entry name" value="Dihydrofolate synthase/folylpolyglutamate synthase"/>
    <property type="match status" value="1"/>
</dbReference>
<evidence type="ECO:0000256" key="10">
    <source>
        <dbReference type="ARBA" id="ARBA00022723"/>
    </source>
</evidence>
<evidence type="ECO:0000256" key="9">
    <source>
        <dbReference type="ARBA" id="ARBA00022598"/>
    </source>
</evidence>
<dbReference type="GO" id="GO:0046872">
    <property type="term" value="F:metal ion binding"/>
    <property type="evidence" value="ECO:0007669"/>
    <property type="project" value="UniProtKB-KW"/>
</dbReference>
<dbReference type="RefSeq" id="WP_136368418.1">
    <property type="nucleotide sequence ID" value="NZ_SSOB01000003.1"/>
</dbReference>
<dbReference type="Gene3D" id="3.40.1190.10">
    <property type="entry name" value="Mur-like, catalytic domain"/>
    <property type="match status" value="1"/>
</dbReference>
<dbReference type="InterPro" id="IPR036615">
    <property type="entry name" value="Mur_ligase_C_dom_sf"/>
</dbReference>
<dbReference type="AlphaFoldDB" id="A0A4S4C772"/>
<proteinExistence type="inferred from homology"/>
<dbReference type="InterPro" id="IPR013221">
    <property type="entry name" value="Mur_ligase_cen"/>
</dbReference>
<organism evidence="21 22">
    <name type="scientific">Cohnella fermenti</name>
    <dbReference type="NCBI Taxonomy" id="2565925"/>
    <lineage>
        <taxon>Bacteria</taxon>
        <taxon>Bacillati</taxon>
        <taxon>Bacillota</taxon>
        <taxon>Bacilli</taxon>
        <taxon>Bacillales</taxon>
        <taxon>Paenibacillaceae</taxon>
        <taxon>Cohnella</taxon>
    </lineage>
</organism>
<keyword evidence="14" id="KW-0289">Folate biosynthesis</keyword>
<dbReference type="InterPro" id="IPR004101">
    <property type="entry name" value="Mur_ligase_C"/>
</dbReference>
<dbReference type="SUPFAM" id="SSF53244">
    <property type="entry name" value="MurD-like peptide ligases, peptide-binding domain"/>
    <property type="match status" value="1"/>
</dbReference>
<keyword evidence="13" id="KW-0460">Magnesium</keyword>
<dbReference type="Gene3D" id="3.90.190.20">
    <property type="entry name" value="Mur ligase, C-terminal domain"/>
    <property type="match status" value="1"/>
</dbReference>
<evidence type="ECO:0000256" key="15">
    <source>
        <dbReference type="ARBA" id="ARBA00030592"/>
    </source>
</evidence>
<keyword evidence="10" id="KW-0479">Metal-binding</keyword>
<comment type="subunit">
    <text evidence="5">Monomer.</text>
</comment>
<dbReference type="EMBL" id="SSOB01000003">
    <property type="protein sequence ID" value="THF83789.1"/>
    <property type="molecule type" value="Genomic_DNA"/>
</dbReference>
<keyword evidence="12" id="KW-0067">ATP-binding</keyword>
<evidence type="ECO:0000256" key="16">
    <source>
        <dbReference type="ARBA" id="ARBA00047493"/>
    </source>
</evidence>
<evidence type="ECO:0000256" key="18">
    <source>
        <dbReference type="SAM" id="MobiDB-lite"/>
    </source>
</evidence>
<evidence type="ECO:0000256" key="11">
    <source>
        <dbReference type="ARBA" id="ARBA00022741"/>
    </source>
</evidence>
<feature type="compositionally biased region" description="Basic and acidic residues" evidence="18">
    <location>
        <begin position="1"/>
        <end position="27"/>
    </location>
</feature>
<dbReference type="PANTHER" id="PTHR11136:SF0">
    <property type="entry name" value="DIHYDROFOLATE SYNTHETASE-RELATED"/>
    <property type="match status" value="1"/>
</dbReference>
<comment type="caution">
    <text evidence="21">The sequence shown here is derived from an EMBL/GenBank/DDBJ whole genome shotgun (WGS) entry which is preliminary data.</text>
</comment>
<dbReference type="OrthoDB" id="9809356at2"/>
<dbReference type="GO" id="GO:0005524">
    <property type="term" value="F:ATP binding"/>
    <property type="evidence" value="ECO:0007669"/>
    <property type="project" value="UniProtKB-KW"/>
</dbReference>
<comment type="catalytic activity">
    <reaction evidence="17">
        <text>7,8-dihydropteroate + L-glutamate + ATP = 7,8-dihydrofolate + ADP + phosphate + H(+)</text>
        <dbReference type="Rhea" id="RHEA:23584"/>
        <dbReference type="ChEBI" id="CHEBI:15378"/>
        <dbReference type="ChEBI" id="CHEBI:17839"/>
        <dbReference type="ChEBI" id="CHEBI:29985"/>
        <dbReference type="ChEBI" id="CHEBI:30616"/>
        <dbReference type="ChEBI" id="CHEBI:43474"/>
        <dbReference type="ChEBI" id="CHEBI:57451"/>
        <dbReference type="ChEBI" id="CHEBI:456216"/>
        <dbReference type="EC" id="6.3.2.12"/>
    </reaction>
</comment>
<evidence type="ECO:0000256" key="5">
    <source>
        <dbReference type="ARBA" id="ARBA00011245"/>
    </source>
</evidence>
<name>A0A4S4C772_9BACL</name>
<evidence type="ECO:0000256" key="17">
    <source>
        <dbReference type="ARBA" id="ARBA00049161"/>
    </source>
</evidence>
<evidence type="ECO:0000256" key="4">
    <source>
        <dbReference type="ARBA" id="ARBA00008276"/>
    </source>
</evidence>
<gene>
    <name evidence="21" type="ORF">E6C55_03665</name>
</gene>
<evidence type="ECO:0000256" key="6">
    <source>
        <dbReference type="ARBA" id="ARBA00013023"/>
    </source>
</evidence>
<feature type="region of interest" description="Disordered" evidence="18">
    <location>
        <begin position="1"/>
        <end position="28"/>
    </location>
</feature>
<evidence type="ECO:0000259" key="20">
    <source>
        <dbReference type="Pfam" id="PF08245"/>
    </source>
</evidence>
<evidence type="ECO:0000256" key="8">
    <source>
        <dbReference type="ARBA" id="ARBA00019357"/>
    </source>
</evidence>
<dbReference type="EC" id="6.3.2.12" evidence="6"/>
<keyword evidence="9" id="KW-0436">Ligase</keyword>
<evidence type="ECO:0000256" key="3">
    <source>
        <dbReference type="ARBA" id="ARBA00005150"/>
    </source>
</evidence>
<keyword evidence="11" id="KW-0547">Nucleotide-binding</keyword>
<comment type="similarity">
    <text evidence="4">Belongs to the folylpolyglutamate synthase family.</text>
</comment>
<comment type="cofactor">
    <cofactor evidence="1">
        <name>Mg(2+)</name>
        <dbReference type="ChEBI" id="CHEBI:18420"/>
    </cofactor>
</comment>
<dbReference type="Proteomes" id="UP000310636">
    <property type="component" value="Unassembled WGS sequence"/>
</dbReference>
<evidence type="ECO:0000256" key="1">
    <source>
        <dbReference type="ARBA" id="ARBA00001946"/>
    </source>
</evidence>
<dbReference type="GO" id="GO:0008841">
    <property type="term" value="F:dihydrofolate synthase activity"/>
    <property type="evidence" value="ECO:0007669"/>
    <property type="project" value="UniProtKB-EC"/>
</dbReference>
<dbReference type="SUPFAM" id="SSF53623">
    <property type="entry name" value="MurD-like peptide ligases, catalytic domain"/>
    <property type="match status" value="1"/>
</dbReference>
<reference evidence="21 22" key="1">
    <citation type="submission" date="2019-04" db="EMBL/GenBank/DDBJ databases">
        <title>Cohnella sp. nov. isolated from preserved vegetables.</title>
        <authorList>
            <person name="Lin S.-Y."/>
            <person name="Hung M.-H."/>
            <person name="Young C.-C."/>
        </authorList>
    </citation>
    <scope>NUCLEOTIDE SEQUENCE [LARGE SCALE GENOMIC DNA]</scope>
    <source>
        <strain evidence="21 22">CC-MHH1044</strain>
    </source>
</reference>